<evidence type="ECO:0000259" key="1">
    <source>
        <dbReference type="Pfam" id="PF03972"/>
    </source>
</evidence>
<protein>
    <submittedName>
        <fullName evidence="3">MmgE/PrpD family protein</fullName>
    </submittedName>
</protein>
<dbReference type="EMBL" id="JAHXDN010000001">
    <property type="protein sequence ID" value="MBW4707155.1"/>
    <property type="molecule type" value="Genomic_DNA"/>
</dbReference>
<dbReference type="InterPro" id="IPR045337">
    <property type="entry name" value="MmgE_PrpD_C"/>
</dbReference>
<evidence type="ECO:0000259" key="2">
    <source>
        <dbReference type="Pfam" id="PF19305"/>
    </source>
</evidence>
<dbReference type="Pfam" id="PF03972">
    <property type="entry name" value="MmgE_PrpD_N"/>
    <property type="match status" value="1"/>
</dbReference>
<dbReference type="Pfam" id="PF19305">
    <property type="entry name" value="MmgE_PrpD_C"/>
    <property type="match status" value="1"/>
</dbReference>
<accession>A0A9X1FU75</accession>
<reference evidence="3" key="1">
    <citation type="submission" date="2021-07" db="EMBL/GenBank/DDBJ databases">
        <title>Roseobacter insulae sp. nov., isolated from a tidal flat.</title>
        <authorList>
            <person name="Park S."/>
            <person name="Yoon J.-H."/>
        </authorList>
    </citation>
    <scope>NUCLEOTIDE SEQUENCE</scope>
    <source>
        <strain evidence="3">YSTF-M11</strain>
    </source>
</reference>
<feature type="domain" description="MmgE/PrpD N-terminal" evidence="1">
    <location>
        <begin position="14"/>
        <end position="232"/>
    </location>
</feature>
<dbReference type="InterPro" id="IPR045336">
    <property type="entry name" value="MmgE_PrpD_N"/>
</dbReference>
<gene>
    <name evidence="3" type="ORF">KX928_05080</name>
</gene>
<sequence>MTAQFDTVYRFVSAPDVPETARRRAALLLIDTLGVGAGATALRPSRIARDFAVDFHAAGSPDLAAPLLFDGRFAAVPGAAFAAATQIDNLDGHDGFNPVKGHIGCAVVPALLAFSAKMPDLAACDALDALVIAYEVGARAGLALHATVSDYHTSGAWNALAVAALGCRLRGASKAQLREALGIAEYHGPRSQMMREIAHPTMLHDGSGMGALTGSMAALLALRGFEGAPAITVEAAEAAPFWQDLGARWTIDENYIKPYPICRWAHAPLDALDALMRQNNLAHGDIDTLRIGTFTESAALYADMPTTTGQAQYSLHFAMATLWRYGHVGPEHIAGTGLTDVEVARLIPRISVRVEARHNARFPMYRTADVTVLCKDGRRFESGDTHARGGLDAPLSEEEVARKFHNFAGPTLGHDRAASIWAMREKLLEPGTRFAELAALVTPAP</sequence>
<dbReference type="PANTHER" id="PTHR16943">
    <property type="entry name" value="2-METHYLCITRATE DEHYDRATASE-RELATED"/>
    <property type="match status" value="1"/>
</dbReference>
<comment type="caution">
    <text evidence="3">The sequence shown here is derived from an EMBL/GenBank/DDBJ whole genome shotgun (WGS) entry which is preliminary data.</text>
</comment>
<dbReference type="Proteomes" id="UP001138661">
    <property type="component" value="Unassembled WGS sequence"/>
</dbReference>
<name>A0A9X1FU75_9RHOB</name>
<organism evidence="3 4">
    <name type="scientific">Roseobacter insulae</name>
    <dbReference type="NCBI Taxonomy" id="2859783"/>
    <lineage>
        <taxon>Bacteria</taxon>
        <taxon>Pseudomonadati</taxon>
        <taxon>Pseudomonadota</taxon>
        <taxon>Alphaproteobacteria</taxon>
        <taxon>Rhodobacterales</taxon>
        <taxon>Roseobacteraceae</taxon>
        <taxon>Roseobacter</taxon>
    </lineage>
</organism>
<dbReference type="PANTHER" id="PTHR16943:SF8">
    <property type="entry name" value="2-METHYLCITRATE DEHYDRATASE"/>
    <property type="match status" value="1"/>
</dbReference>
<feature type="domain" description="MmgE/PrpD C-terminal" evidence="2">
    <location>
        <begin position="259"/>
        <end position="426"/>
    </location>
</feature>
<dbReference type="AlphaFoldDB" id="A0A9X1FU75"/>
<evidence type="ECO:0000313" key="4">
    <source>
        <dbReference type="Proteomes" id="UP001138661"/>
    </source>
</evidence>
<keyword evidence="4" id="KW-1185">Reference proteome</keyword>
<dbReference type="InterPro" id="IPR005656">
    <property type="entry name" value="MmgE_PrpD"/>
</dbReference>
<dbReference type="RefSeq" id="WP_219499643.1">
    <property type="nucleotide sequence ID" value="NZ_JAHXDN010000001.1"/>
</dbReference>
<proteinExistence type="predicted"/>
<dbReference type="GO" id="GO:0016829">
    <property type="term" value="F:lyase activity"/>
    <property type="evidence" value="ECO:0007669"/>
    <property type="project" value="InterPro"/>
</dbReference>
<evidence type="ECO:0000313" key="3">
    <source>
        <dbReference type="EMBL" id="MBW4707155.1"/>
    </source>
</evidence>